<dbReference type="Pfam" id="PF22007">
    <property type="entry name" value="DUF6930"/>
    <property type="match status" value="1"/>
</dbReference>
<dbReference type="RefSeq" id="WP_204469203.1">
    <property type="nucleotide sequence ID" value="NZ_JAFBCV010000024.1"/>
</dbReference>
<protein>
    <submittedName>
        <fullName evidence="4">Uncharacterized protein</fullName>
    </submittedName>
</protein>
<evidence type="ECO:0000259" key="2">
    <source>
        <dbReference type="Pfam" id="PF22007"/>
    </source>
</evidence>
<dbReference type="Proteomes" id="UP001179280">
    <property type="component" value="Unassembled WGS sequence"/>
</dbReference>
<dbReference type="InterPro" id="IPR012912">
    <property type="entry name" value="Plasmid_pRiA4b_Orf3-like"/>
</dbReference>
<gene>
    <name evidence="4" type="ORF">JOC54_004500</name>
</gene>
<dbReference type="PANTHER" id="PTHR41878">
    <property type="entry name" value="LEXA REPRESSOR-RELATED"/>
    <property type="match status" value="1"/>
</dbReference>
<comment type="caution">
    <text evidence="4">The sequence shown here is derived from an EMBL/GenBank/DDBJ whole genome shotgun (WGS) entry which is preliminary data.</text>
</comment>
<evidence type="ECO:0000259" key="1">
    <source>
        <dbReference type="Pfam" id="PF07929"/>
    </source>
</evidence>
<dbReference type="InterPro" id="IPR054216">
    <property type="entry name" value="DUF6930"/>
</dbReference>
<dbReference type="InterPro" id="IPR024047">
    <property type="entry name" value="MM3350-like_sf"/>
</dbReference>
<reference evidence="4" key="1">
    <citation type="submission" date="2021-01" db="EMBL/GenBank/DDBJ databases">
        <title>Genomic Encyclopedia of Type Strains, Phase IV (KMG-IV): sequencing the most valuable type-strain genomes for metagenomic binning, comparative biology and taxonomic classification.</title>
        <authorList>
            <person name="Goeker M."/>
        </authorList>
    </citation>
    <scope>NUCLEOTIDE SEQUENCE</scope>
    <source>
        <strain evidence="4">DSM 21943</strain>
    </source>
</reference>
<dbReference type="Pfam" id="PF23988">
    <property type="entry name" value="DUF7309"/>
    <property type="match status" value="1"/>
</dbReference>
<evidence type="ECO:0000313" key="4">
    <source>
        <dbReference type="EMBL" id="MBM7841199.1"/>
    </source>
</evidence>
<evidence type="ECO:0000313" key="5">
    <source>
        <dbReference type="Proteomes" id="UP001179280"/>
    </source>
</evidence>
<proteinExistence type="predicted"/>
<dbReference type="InterPro" id="IPR055733">
    <property type="entry name" value="DUF7309"/>
</dbReference>
<dbReference type="SUPFAM" id="SSF159941">
    <property type="entry name" value="MM3350-like"/>
    <property type="match status" value="1"/>
</dbReference>
<dbReference type="Pfam" id="PF07929">
    <property type="entry name" value="PRiA4_ORF3"/>
    <property type="match status" value="1"/>
</dbReference>
<feature type="domain" description="DUF7309" evidence="3">
    <location>
        <begin position="199"/>
        <end position="355"/>
    </location>
</feature>
<feature type="domain" description="Plasmid pRiA4b Orf3-like" evidence="1">
    <location>
        <begin position="3"/>
        <end position="147"/>
    </location>
</feature>
<organism evidence="4 5">
    <name type="scientific">Shouchella xiaoxiensis</name>
    <dbReference type="NCBI Taxonomy" id="766895"/>
    <lineage>
        <taxon>Bacteria</taxon>
        <taxon>Bacillati</taxon>
        <taxon>Bacillota</taxon>
        <taxon>Bacilli</taxon>
        <taxon>Bacillales</taxon>
        <taxon>Bacillaceae</taxon>
        <taxon>Shouchella</taxon>
    </lineage>
</organism>
<accession>A0ABS2T0D1</accession>
<dbReference type="Gene3D" id="3.10.290.30">
    <property type="entry name" value="MM3350-like"/>
    <property type="match status" value="1"/>
</dbReference>
<keyword evidence="5" id="KW-1185">Reference proteome</keyword>
<sequence>MNIKLRIYLDQLEPAIERVIEVHESTTFAQLHTIIQLAFQWENSHLHQFQILIDLKRDKLIEKEKKKFVLSDPKDPDFPKHYIDENEKQLCDFPFKKGDSFTYWYDYGDDWFHTIEILDFMDTEPLLTPHCLLFNHVAPTEDSRGDWLTESWKAEHPTNWLSKEDGVRYCKGLNEQFQNLRFELAPFDFIQKEASRLEKKLLNLATSIKQEKPWTLINSNQILVFQDPFTEEYYYCTIMGHLGEVLGIAVYVGEAGYSSLKKIQSELATVHEQDALLLTFNNRKDIDPNDYNLIKHHGFSFRGKQAWPTFRNYKPGYYPWYLSIKEMTKLCYALEQLLIVLPKAKKDPLFLENTSRDGELHLLTDGKFSKIIDITDIYTSETENELLSYISPFELKSLKKRTKQIEDVFELGISVVEEPVQATVDERPYFPLACFILSRNTGLLIGQTLCKFDQLEEVQFLLADTISTIGCRPRKIIYQSHLAFNAVYPITDQLNIPLKKEKKLQVEKVIRDAFRLNTLKSSK</sequence>
<dbReference type="EMBL" id="JAFBCV010000024">
    <property type="protein sequence ID" value="MBM7841199.1"/>
    <property type="molecule type" value="Genomic_DNA"/>
</dbReference>
<dbReference type="PANTHER" id="PTHR41878:SF1">
    <property type="entry name" value="TNPR PROTEIN"/>
    <property type="match status" value="1"/>
</dbReference>
<name>A0ABS2T0D1_9BACI</name>
<evidence type="ECO:0000259" key="3">
    <source>
        <dbReference type="Pfam" id="PF23988"/>
    </source>
</evidence>
<feature type="domain" description="DUF6930" evidence="2">
    <location>
        <begin position="394"/>
        <end position="513"/>
    </location>
</feature>